<protein>
    <submittedName>
        <fullName evidence="2">PEP-CTERM sorting domain-containing protein</fullName>
    </submittedName>
</protein>
<dbReference type="Proteomes" id="UP001238603">
    <property type="component" value="Unassembled WGS sequence"/>
</dbReference>
<dbReference type="InterPro" id="IPR013424">
    <property type="entry name" value="Ice-binding_C"/>
</dbReference>
<keyword evidence="1" id="KW-0732">Signal</keyword>
<proteinExistence type="predicted"/>
<feature type="chain" id="PRO_5046037447" evidence="1">
    <location>
        <begin position="36"/>
        <end position="240"/>
    </location>
</feature>
<keyword evidence="3" id="KW-1185">Reference proteome</keyword>
<accession>A0ABT7LHI5</accession>
<organism evidence="2 3">
    <name type="scientific">Roseateles subflavus</name>
    <dbReference type="NCBI Taxonomy" id="3053353"/>
    <lineage>
        <taxon>Bacteria</taxon>
        <taxon>Pseudomonadati</taxon>
        <taxon>Pseudomonadota</taxon>
        <taxon>Betaproteobacteria</taxon>
        <taxon>Burkholderiales</taxon>
        <taxon>Sphaerotilaceae</taxon>
        <taxon>Roseateles</taxon>
    </lineage>
</organism>
<name>A0ABT7LHI5_9BURK</name>
<sequence length="240" mass="25419">MTDQVLKAHKPLFKHLGGALALAAAAAAVPSLSHADVLLEGATVALVAGTSSAAEPQLAGTIIEDRTDAFSFSSTNGTVSGSLQSRVVRSIDGTVDFYWRVFSDARSADDIGSFRLGNLFTSVYLVNWRNDGSGDVAPVNAHRFTGTQSAAFNFNFQHLNDLGAMVGLGADKSSFFMFLDTDATTYDFSGLMDVADMNHTHISSLFSTFAPTVAQVPEPGSLALTGLALALLPLRRRRQA</sequence>
<dbReference type="NCBIfam" id="TIGR02595">
    <property type="entry name" value="PEP_CTERM"/>
    <property type="match status" value="1"/>
</dbReference>
<dbReference type="EMBL" id="JASVDS010000002">
    <property type="protein sequence ID" value="MDL5032317.1"/>
    <property type="molecule type" value="Genomic_DNA"/>
</dbReference>
<dbReference type="RefSeq" id="WP_285982399.1">
    <property type="nucleotide sequence ID" value="NZ_JASVDS010000002.1"/>
</dbReference>
<evidence type="ECO:0000256" key="1">
    <source>
        <dbReference type="SAM" id="SignalP"/>
    </source>
</evidence>
<comment type="caution">
    <text evidence="2">The sequence shown here is derived from an EMBL/GenBank/DDBJ whole genome shotgun (WGS) entry which is preliminary data.</text>
</comment>
<evidence type="ECO:0000313" key="3">
    <source>
        <dbReference type="Proteomes" id="UP001238603"/>
    </source>
</evidence>
<gene>
    <name evidence="2" type="ORF">QRD43_10420</name>
</gene>
<reference evidence="2 3" key="1">
    <citation type="submission" date="2023-06" db="EMBL/GenBank/DDBJ databases">
        <title>Pelomonas sp. APW6 16S ribosomal RNA gene genome sequencing and assembly.</title>
        <authorList>
            <person name="Woo H."/>
        </authorList>
    </citation>
    <scope>NUCLEOTIDE SEQUENCE [LARGE SCALE GENOMIC DNA]</scope>
    <source>
        <strain evidence="2 3">APW6</strain>
    </source>
</reference>
<evidence type="ECO:0000313" key="2">
    <source>
        <dbReference type="EMBL" id="MDL5032317.1"/>
    </source>
</evidence>
<feature type="signal peptide" evidence="1">
    <location>
        <begin position="1"/>
        <end position="35"/>
    </location>
</feature>